<feature type="compositionally biased region" description="Polar residues" evidence="1">
    <location>
        <begin position="286"/>
        <end position="298"/>
    </location>
</feature>
<dbReference type="EMBL" id="JAPQKO010000006">
    <property type="protein sequence ID" value="KAJ5155968.1"/>
    <property type="molecule type" value="Genomic_DNA"/>
</dbReference>
<evidence type="ECO:0000313" key="3">
    <source>
        <dbReference type="EMBL" id="KAJ5155968.1"/>
    </source>
</evidence>
<name>A0A9W9LH96_9EURO</name>
<keyword evidence="2" id="KW-0732">Signal</keyword>
<sequence>MIFRILLCIVLALILIARVEGDSSRWETKVKIKDLVDRFSSLIPHKGELRLSTPSLIEEKKARIPCLRLSSRDIEEPTVGCSVQLECDESRELRYCRVFWQQNNRIVKSCRTSDFTHLKPCNLNFNKPGGESADQAGSSQDQHNTGKVTMVRDGAALSTSIKSNPKHPNLKSLGRVTKGVAKGPPLPCQQLPGYNAGLDKPSDSTCLAKFLCIDGTREKLPACLIQKRSQFKYVLSCTTNGEKFYNVRDCDAGFEPKDECSMEDAMELGLSDPQISAGNPVDSENHQSPNQQGPSNQCPLPFFQGAEDKYTVNLVGIQMTSKALLTLPLGEVLPHKDPKDPNDFRLPECPKLPTWPEIHIPEDSYTCSAAINCAGACGTEYYNKAYWYGCQLTLRHDGTIGLSLCQYGQVPGQPCNLYSLGFDPAIEYNP</sequence>
<dbReference type="AlphaFoldDB" id="A0A9W9LH96"/>
<evidence type="ECO:0000313" key="4">
    <source>
        <dbReference type="Proteomes" id="UP001146351"/>
    </source>
</evidence>
<gene>
    <name evidence="3" type="ORF">N7492_008771</name>
</gene>
<proteinExistence type="predicted"/>
<dbReference type="Proteomes" id="UP001146351">
    <property type="component" value="Unassembled WGS sequence"/>
</dbReference>
<evidence type="ECO:0000256" key="1">
    <source>
        <dbReference type="SAM" id="MobiDB-lite"/>
    </source>
</evidence>
<feature type="chain" id="PRO_5040969833" description="Chitin-binding type-2 domain-containing protein" evidence="2">
    <location>
        <begin position="22"/>
        <end position="430"/>
    </location>
</feature>
<reference evidence="3" key="1">
    <citation type="submission" date="2022-11" db="EMBL/GenBank/DDBJ databases">
        <authorList>
            <person name="Petersen C."/>
        </authorList>
    </citation>
    <scope>NUCLEOTIDE SEQUENCE</scope>
    <source>
        <strain evidence="3">IBT 21917</strain>
    </source>
</reference>
<keyword evidence="4" id="KW-1185">Reference proteome</keyword>
<organism evidence="3 4">
    <name type="scientific">Penicillium capsulatum</name>
    <dbReference type="NCBI Taxonomy" id="69766"/>
    <lineage>
        <taxon>Eukaryota</taxon>
        <taxon>Fungi</taxon>
        <taxon>Dikarya</taxon>
        <taxon>Ascomycota</taxon>
        <taxon>Pezizomycotina</taxon>
        <taxon>Eurotiomycetes</taxon>
        <taxon>Eurotiomycetidae</taxon>
        <taxon>Eurotiales</taxon>
        <taxon>Aspergillaceae</taxon>
        <taxon>Penicillium</taxon>
    </lineage>
</organism>
<evidence type="ECO:0008006" key="5">
    <source>
        <dbReference type="Google" id="ProtNLM"/>
    </source>
</evidence>
<protein>
    <recommendedName>
        <fullName evidence="5">Chitin-binding type-2 domain-containing protein</fullName>
    </recommendedName>
</protein>
<accession>A0A9W9LH96</accession>
<evidence type="ECO:0000256" key="2">
    <source>
        <dbReference type="SAM" id="SignalP"/>
    </source>
</evidence>
<reference evidence="3" key="2">
    <citation type="journal article" date="2023" name="IMA Fungus">
        <title>Comparative genomic study of the Penicillium genus elucidates a diverse pangenome and 15 lateral gene transfer events.</title>
        <authorList>
            <person name="Petersen C."/>
            <person name="Sorensen T."/>
            <person name="Nielsen M.R."/>
            <person name="Sondergaard T.E."/>
            <person name="Sorensen J.L."/>
            <person name="Fitzpatrick D.A."/>
            <person name="Frisvad J.C."/>
            <person name="Nielsen K.L."/>
        </authorList>
    </citation>
    <scope>NUCLEOTIDE SEQUENCE</scope>
    <source>
        <strain evidence="3">IBT 21917</strain>
    </source>
</reference>
<comment type="caution">
    <text evidence="3">The sequence shown here is derived from an EMBL/GenBank/DDBJ whole genome shotgun (WGS) entry which is preliminary data.</text>
</comment>
<feature type="region of interest" description="Disordered" evidence="1">
    <location>
        <begin position="271"/>
        <end position="298"/>
    </location>
</feature>
<feature type="signal peptide" evidence="2">
    <location>
        <begin position="1"/>
        <end position="21"/>
    </location>
</feature>